<feature type="chain" id="PRO_5037231041" evidence="1">
    <location>
        <begin position="20"/>
        <end position="71"/>
    </location>
</feature>
<proteinExistence type="predicted"/>
<comment type="caution">
    <text evidence="2">The sequence shown here is derived from an EMBL/GenBank/DDBJ whole genome shotgun (WGS) entry which is preliminary data.</text>
</comment>
<name>A0A941JBE1_9BACI</name>
<reference evidence="2" key="1">
    <citation type="submission" date="2021-04" db="EMBL/GenBank/DDBJ databases">
        <title>Whole genome sequencing of Enterococci isolates from hospitalized patients.</title>
        <authorList>
            <person name="Ogoti B.M."/>
            <person name="Onyambu F.G."/>
        </authorList>
    </citation>
    <scope>NUCLEOTIDE SEQUENCE</scope>
    <source>
        <strain evidence="2">242</strain>
    </source>
</reference>
<keyword evidence="1" id="KW-0732">Signal</keyword>
<dbReference type="PANTHER" id="PTHR35792">
    <property type="entry name" value="GENERAL STRESS PROTEIN"/>
    <property type="match status" value="1"/>
</dbReference>
<dbReference type="EMBL" id="JAGTPW010000046">
    <property type="protein sequence ID" value="MBR8645674.1"/>
    <property type="molecule type" value="Genomic_DNA"/>
</dbReference>
<dbReference type="Pfam" id="PF12732">
    <property type="entry name" value="YtxH"/>
    <property type="match status" value="1"/>
</dbReference>
<evidence type="ECO:0000313" key="2">
    <source>
        <dbReference type="EMBL" id="MBR8645674.1"/>
    </source>
</evidence>
<dbReference type="AlphaFoldDB" id="A0A941JBE1"/>
<dbReference type="InterPro" id="IPR024623">
    <property type="entry name" value="YtxH"/>
</dbReference>
<dbReference type="InterPro" id="IPR052928">
    <property type="entry name" value="Desiccation-related_membrane"/>
</dbReference>
<feature type="signal peptide" evidence="1">
    <location>
        <begin position="1"/>
        <end position="19"/>
    </location>
</feature>
<evidence type="ECO:0000256" key="1">
    <source>
        <dbReference type="SAM" id="SignalP"/>
    </source>
</evidence>
<dbReference type="Proteomes" id="UP000680045">
    <property type="component" value="Unassembled WGS sequence"/>
</dbReference>
<protein>
    <submittedName>
        <fullName evidence="2">YtxH domain-containing protein</fullName>
    </submittedName>
</protein>
<sequence length="71" mass="7869">MKAKSLLIGFLTGTVVAGAATLLSTPSSGKDLRTRIKTNTDEIKATIDELKVKCRILKMTRWKLHKSAKKR</sequence>
<evidence type="ECO:0000313" key="3">
    <source>
        <dbReference type="Proteomes" id="UP000680045"/>
    </source>
</evidence>
<organism evidence="2 3">
    <name type="scientific">Peribacillus frigoritolerans</name>
    <dbReference type="NCBI Taxonomy" id="450367"/>
    <lineage>
        <taxon>Bacteria</taxon>
        <taxon>Bacillati</taxon>
        <taxon>Bacillota</taxon>
        <taxon>Bacilli</taxon>
        <taxon>Bacillales</taxon>
        <taxon>Bacillaceae</taxon>
        <taxon>Peribacillus</taxon>
    </lineage>
</organism>
<dbReference type="PANTHER" id="PTHR35792:SF3">
    <property type="entry name" value="IG HYPOTHETICAL 17707"/>
    <property type="match status" value="1"/>
</dbReference>
<gene>
    <name evidence="2" type="ORF">KEH51_21660</name>
</gene>
<accession>A0A941JBE1</accession>